<evidence type="ECO:0000313" key="1">
    <source>
        <dbReference type="EMBL" id="AGC34324.1"/>
    </source>
</evidence>
<dbReference type="GeneID" id="14477193"/>
<accession>L7TGM1</accession>
<dbReference type="Proteomes" id="UP000011138">
    <property type="component" value="Segment"/>
</dbReference>
<gene>
    <name evidence="1" type="primary">55</name>
    <name evidence="1" type="ORF">HSTV2_55</name>
</gene>
<dbReference type="RefSeq" id="YP_007379134.1">
    <property type="nucleotide sequence ID" value="NC_020159.1"/>
</dbReference>
<name>L7TGM1_9CAUD</name>
<keyword evidence="2" id="KW-1185">Reference proteome</keyword>
<dbReference type="OrthoDB" id="35191at10239"/>
<sequence>MYDTIVLESVAETLVEQQDNPMSLLEDLNAVVSEHEDTPREFRRFQLVLELDADDLDTVMGRVEQLTDTDER</sequence>
<dbReference type="EMBL" id="KC117376">
    <property type="protein sequence ID" value="AGC34324.1"/>
    <property type="molecule type" value="Genomic_DNA"/>
</dbReference>
<organism evidence="1 2">
    <name type="scientific">Halorubrum sodomense tailed virus 2</name>
    <dbReference type="NCBI Taxonomy" id="1262527"/>
    <lineage>
        <taxon>Viruses</taxon>
        <taxon>Duplodnaviria</taxon>
        <taxon>Heunggongvirae</taxon>
        <taxon>Uroviricota</taxon>
        <taxon>Caudoviricetes</taxon>
        <taxon>Thumleimavirales</taxon>
        <taxon>Hafunaviridae</taxon>
        <taxon>Mincapvirus</taxon>
        <taxon>Mincapvirus eilatense</taxon>
        <taxon>Mincapvirus HSTV2</taxon>
    </lineage>
</organism>
<protein>
    <submittedName>
        <fullName evidence="1">Uncharacterized protein</fullName>
    </submittedName>
</protein>
<evidence type="ECO:0000313" key="2">
    <source>
        <dbReference type="Proteomes" id="UP000011138"/>
    </source>
</evidence>
<proteinExistence type="predicted"/>
<reference evidence="1 2" key="1">
    <citation type="journal article" date="2013" name="J. Virol.">
        <title>Insights into head-tailed viruses infecting extremely halophilic archaea.</title>
        <authorList>
            <person name="Pietila M.K."/>
            <person name="Laurinmaki P."/>
            <person name="Russell D.A."/>
            <person name="Ko C.C."/>
            <person name="Jacobs-Sera D."/>
            <person name="Butcher S.J."/>
            <person name="Bamford D.H."/>
            <person name="Hendrix R.W."/>
        </authorList>
    </citation>
    <scope>NUCLEOTIDE SEQUENCE [LARGE SCALE GENOMIC DNA]</scope>
</reference>
<dbReference type="KEGG" id="vg:14477193"/>